<comment type="caution">
    <text evidence="3">The sequence shown here is derived from an EMBL/GenBank/DDBJ whole genome shotgun (WGS) entry which is preliminary data.</text>
</comment>
<dbReference type="Pfam" id="PF12804">
    <property type="entry name" value="NTP_transf_3"/>
    <property type="match status" value="1"/>
</dbReference>
<dbReference type="InterPro" id="IPR029044">
    <property type="entry name" value="Nucleotide-diphossugar_trans"/>
</dbReference>
<dbReference type="InterPro" id="IPR025877">
    <property type="entry name" value="MobA-like_NTP_Trfase"/>
</dbReference>
<evidence type="ECO:0000313" key="4">
    <source>
        <dbReference type="Proteomes" id="UP000823863"/>
    </source>
</evidence>
<accession>A0A9D2PUJ7</accession>
<dbReference type="CDD" id="cd04182">
    <property type="entry name" value="GT_2_like_f"/>
    <property type="match status" value="1"/>
</dbReference>
<feature type="region of interest" description="Disordered" evidence="1">
    <location>
        <begin position="188"/>
        <end position="209"/>
    </location>
</feature>
<feature type="domain" description="MobA-like NTP transferase" evidence="2">
    <location>
        <begin position="7"/>
        <end position="172"/>
    </location>
</feature>
<evidence type="ECO:0000259" key="2">
    <source>
        <dbReference type="Pfam" id="PF12804"/>
    </source>
</evidence>
<evidence type="ECO:0000256" key="1">
    <source>
        <dbReference type="SAM" id="MobiDB-lite"/>
    </source>
</evidence>
<dbReference type="Proteomes" id="UP000823863">
    <property type="component" value="Unassembled WGS sequence"/>
</dbReference>
<dbReference type="PANTHER" id="PTHR43777:SF1">
    <property type="entry name" value="MOLYBDENUM COFACTOR CYTIDYLYLTRANSFERASE"/>
    <property type="match status" value="1"/>
</dbReference>
<proteinExistence type="predicted"/>
<gene>
    <name evidence="3" type="ORF">H9931_04525</name>
</gene>
<evidence type="ECO:0000313" key="3">
    <source>
        <dbReference type="EMBL" id="HJC65972.1"/>
    </source>
</evidence>
<dbReference type="GO" id="GO:0016779">
    <property type="term" value="F:nucleotidyltransferase activity"/>
    <property type="evidence" value="ECO:0007669"/>
    <property type="project" value="UniProtKB-ARBA"/>
</dbReference>
<protein>
    <submittedName>
        <fullName evidence="3">Nucleotidyltransferase family protein</fullName>
    </submittedName>
</protein>
<reference evidence="3" key="1">
    <citation type="journal article" date="2021" name="PeerJ">
        <title>Extensive microbial diversity within the chicken gut microbiome revealed by metagenomics and culture.</title>
        <authorList>
            <person name="Gilroy R."/>
            <person name="Ravi A."/>
            <person name="Getino M."/>
            <person name="Pursley I."/>
            <person name="Horton D.L."/>
            <person name="Alikhan N.F."/>
            <person name="Baker D."/>
            <person name="Gharbi K."/>
            <person name="Hall N."/>
            <person name="Watson M."/>
            <person name="Adriaenssens E.M."/>
            <person name="Foster-Nyarko E."/>
            <person name="Jarju S."/>
            <person name="Secka A."/>
            <person name="Antonio M."/>
            <person name="Oren A."/>
            <person name="Chaudhuri R.R."/>
            <person name="La Ragione R."/>
            <person name="Hildebrand F."/>
            <person name="Pallen M.J."/>
        </authorList>
    </citation>
    <scope>NUCLEOTIDE SEQUENCE</scope>
    <source>
        <strain evidence="3">CHK198-12963</strain>
    </source>
</reference>
<reference evidence="3" key="2">
    <citation type="submission" date="2021-04" db="EMBL/GenBank/DDBJ databases">
        <authorList>
            <person name="Gilroy R."/>
        </authorList>
    </citation>
    <scope>NUCLEOTIDE SEQUENCE</scope>
    <source>
        <strain evidence="3">CHK198-12963</strain>
    </source>
</reference>
<dbReference type="PANTHER" id="PTHR43777">
    <property type="entry name" value="MOLYBDENUM COFACTOR CYTIDYLYLTRANSFERASE"/>
    <property type="match status" value="1"/>
</dbReference>
<organism evidence="3 4">
    <name type="scientific">Candidatus Enterocloster excrementigallinarum</name>
    <dbReference type="NCBI Taxonomy" id="2838558"/>
    <lineage>
        <taxon>Bacteria</taxon>
        <taxon>Bacillati</taxon>
        <taxon>Bacillota</taxon>
        <taxon>Clostridia</taxon>
        <taxon>Lachnospirales</taxon>
        <taxon>Lachnospiraceae</taxon>
        <taxon>Enterocloster</taxon>
    </lineage>
</organism>
<sequence length="209" mass="23614">MKAAFIYMASGFGSRFGGNKLLEELEGKPLYRHGLDTLRKAADLIRREKGWQIRLIVVSQYREILEEAAREGLQAVYNPESARGITASIAYGTRAAEGTDIFLYFVADQPRLRPETTAGFLKAFADSGKTMGCLAWNGRRGNPAAFRSCWRPELLSLQGDKGGRQLMARYPDEVWLYPASEEELWDVDHREDLEKNAGEEMRDGSRTEE</sequence>
<dbReference type="AlphaFoldDB" id="A0A9D2PUJ7"/>
<dbReference type="EMBL" id="DWWB01000020">
    <property type="protein sequence ID" value="HJC65972.1"/>
    <property type="molecule type" value="Genomic_DNA"/>
</dbReference>
<dbReference type="Gene3D" id="3.90.550.10">
    <property type="entry name" value="Spore Coat Polysaccharide Biosynthesis Protein SpsA, Chain A"/>
    <property type="match status" value="1"/>
</dbReference>
<dbReference type="SUPFAM" id="SSF53448">
    <property type="entry name" value="Nucleotide-diphospho-sugar transferases"/>
    <property type="match status" value="1"/>
</dbReference>
<name>A0A9D2PUJ7_9FIRM</name>